<reference evidence="9" key="1">
    <citation type="journal article" date="2019" name="Int. J. Syst. Evol. Microbiol.">
        <title>The Global Catalogue of Microorganisms (GCM) 10K type strain sequencing project: providing services to taxonomists for standard genome sequencing and annotation.</title>
        <authorList>
            <consortium name="The Broad Institute Genomics Platform"/>
            <consortium name="The Broad Institute Genome Sequencing Center for Infectious Disease"/>
            <person name="Wu L."/>
            <person name="Ma J."/>
        </authorList>
    </citation>
    <scope>NUCLEOTIDE SEQUENCE [LARGE SCALE GENOMIC DNA]</scope>
    <source>
        <strain evidence="9">CCM 8950</strain>
    </source>
</reference>
<dbReference type="Proteomes" id="UP001596190">
    <property type="component" value="Unassembled WGS sequence"/>
</dbReference>
<dbReference type="PANTHER" id="PTHR38459:SF5">
    <property type="entry name" value="CELL WALL TEICHOIC ACID GLYCOSYLATION PROTEIN GTCA"/>
    <property type="match status" value="1"/>
</dbReference>
<dbReference type="InterPro" id="IPR007267">
    <property type="entry name" value="GtrA_DPMS_TM"/>
</dbReference>
<evidence type="ECO:0000256" key="4">
    <source>
        <dbReference type="ARBA" id="ARBA00022989"/>
    </source>
</evidence>
<feature type="transmembrane region" description="Helical" evidence="6">
    <location>
        <begin position="15"/>
        <end position="35"/>
    </location>
</feature>
<accession>A0ABW1T9N0</accession>
<keyword evidence="4 6" id="KW-1133">Transmembrane helix</keyword>
<evidence type="ECO:0000313" key="8">
    <source>
        <dbReference type="EMBL" id="MFC6254168.1"/>
    </source>
</evidence>
<organism evidence="8 9">
    <name type="scientific">Secundilactobacillus hailunensis</name>
    <dbReference type="NCBI Taxonomy" id="2559923"/>
    <lineage>
        <taxon>Bacteria</taxon>
        <taxon>Bacillati</taxon>
        <taxon>Bacillota</taxon>
        <taxon>Bacilli</taxon>
        <taxon>Lactobacillales</taxon>
        <taxon>Lactobacillaceae</taxon>
        <taxon>Secundilactobacillus</taxon>
    </lineage>
</organism>
<feature type="transmembrane region" description="Helical" evidence="6">
    <location>
        <begin position="41"/>
        <end position="61"/>
    </location>
</feature>
<keyword evidence="9" id="KW-1185">Reference proteome</keyword>
<dbReference type="RefSeq" id="WP_171001218.1">
    <property type="nucleotide sequence ID" value="NZ_BJDO01000015.1"/>
</dbReference>
<evidence type="ECO:0000256" key="6">
    <source>
        <dbReference type="SAM" id="Phobius"/>
    </source>
</evidence>
<protein>
    <submittedName>
        <fullName evidence="8">GtrA family protein</fullName>
    </submittedName>
</protein>
<keyword evidence="5 6" id="KW-0472">Membrane</keyword>
<feature type="transmembrane region" description="Helical" evidence="6">
    <location>
        <begin position="82"/>
        <end position="104"/>
    </location>
</feature>
<dbReference type="InterPro" id="IPR051401">
    <property type="entry name" value="GtrA_CellWall_Glycosyl"/>
</dbReference>
<comment type="similarity">
    <text evidence="2">Belongs to the GtrA family.</text>
</comment>
<comment type="subcellular location">
    <subcellularLocation>
        <location evidence="1">Membrane</location>
        <topology evidence="1">Multi-pass membrane protein</topology>
    </subcellularLocation>
</comment>
<keyword evidence="3 6" id="KW-0812">Transmembrane</keyword>
<dbReference type="EMBL" id="JBHSSA010000049">
    <property type="protein sequence ID" value="MFC6254168.1"/>
    <property type="molecule type" value="Genomic_DNA"/>
</dbReference>
<sequence length="119" mass="12914">MAKTLKKLSAKYGEVLRYLSVGGLTTLINVIILFSLTQIDIPWFLANVIAWFSSMLFAFVTNKRFSAGTTETAPKIIFKEGLSFLALRGASLLVNTGVLFTTGLTLPHGSYGPKQANIA</sequence>
<evidence type="ECO:0000313" key="9">
    <source>
        <dbReference type="Proteomes" id="UP001596190"/>
    </source>
</evidence>
<evidence type="ECO:0000256" key="5">
    <source>
        <dbReference type="ARBA" id="ARBA00023136"/>
    </source>
</evidence>
<name>A0ABW1T9N0_9LACO</name>
<evidence type="ECO:0000256" key="1">
    <source>
        <dbReference type="ARBA" id="ARBA00004141"/>
    </source>
</evidence>
<evidence type="ECO:0000259" key="7">
    <source>
        <dbReference type="Pfam" id="PF04138"/>
    </source>
</evidence>
<gene>
    <name evidence="8" type="ORF">ACFP1H_06165</name>
</gene>
<evidence type="ECO:0000256" key="3">
    <source>
        <dbReference type="ARBA" id="ARBA00022692"/>
    </source>
</evidence>
<proteinExistence type="inferred from homology"/>
<evidence type="ECO:0000256" key="2">
    <source>
        <dbReference type="ARBA" id="ARBA00009399"/>
    </source>
</evidence>
<dbReference type="Pfam" id="PF04138">
    <property type="entry name" value="GtrA_DPMS_TM"/>
    <property type="match status" value="1"/>
</dbReference>
<feature type="domain" description="GtrA/DPMS transmembrane" evidence="7">
    <location>
        <begin position="17"/>
        <end position="102"/>
    </location>
</feature>
<comment type="caution">
    <text evidence="8">The sequence shown here is derived from an EMBL/GenBank/DDBJ whole genome shotgun (WGS) entry which is preliminary data.</text>
</comment>
<dbReference type="PANTHER" id="PTHR38459">
    <property type="entry name" value="PROPHAGE BACTOPRENOL-LINKED GLUCOSE TRANSLOCASE HOMOLOG"/>
    <property type="match status" value="1"/>
</dbReference>